<evidence type="ECO:0000259" key="11">
    <source>
        <dbReference type="Pfam" id="PF02163"/>
    </source>
</evidence>
<name>A0A1M3KY89_9BACT</name>
<dbReference type="PANTHER" id="PTHR31412:SF0">
    <property type="entry name" value="ZINC METALLOPROTEASE EGY1, CHLOROPLASTIC-RELATED"/>
    <property type="match status" value="1"/>
</dbReference>
<feature type="transmembrane region" description="Helical" evidence="10">
    <location>
        <begin position="37"/>
        <end position="57"/>
    </location>
</feature>
<feature type="transmembrane region" description="Helical" evidence="10">
    <location>
        <begin position="220"/>
        <end position="240"/>
    </location>
</feature>
<dbReference type="PANTHER" id="PTHR31412">
    <property type="entry name" value="ZINC METALLOPROTEASE EGY1"/>
    <property type="match status" value="1"/>
</dbReference>
<dbReference type="InterPro" id="IPR044838">
    <property type="entry name" value="EGY1-like"/>
</dbReference>
<evidence type="ECO:0000256" key="5">
    <source>
        <dbReference type="ARBA" id="ARBA00022692"/>
    </source>
</evidence>
<keyword evidence="4" id="KW-0645">Protease</keyword>
<dbReference type="EMBL" id="MKVH01000024">
    <property type="protein sequence ID" value="OJX57357.1"/>
    <property type="molecule type" value="Genomic_DNA"/>
</dbReference>
<comment type="similarity">
    <text evidence="3">Belongs to the peptidase M50B family.</text>
</comment>
<keyword evidence="8 10" id="KW-1133">Transmembrane helix</keyword>
<dbReference type="InterPro" id="IPR008915">
    <property type="entry name" value="Peptidase_M50"/>
</dbReference>
<evidence type="ECO:0000313" key="13">
    <source>
        <dbReference type="Proteomes" id="UP000184233"/>
    </source>
</evidence>
<evidence type="ECO:0000256" key="6">
    <source>
        <dbReference type="ARBA" id="ARBA00022801"/>
    </source>
</evidence>
<dbReference type="CDD" id="cd06160">
    <property type="entry name" value="S2P-M50_like_2"/>
    <property type="match status" value="1"/>
</dbReference>
<evidence type="ECO:0000256" key="7">
    <source>
        <dbReference type="ARBA" id="ARBA00022946"/>
    </source>
</evidence>
<feature type="transmembrane region" description="Helical" evidence="10">
    <location>
        <begin position="69"/>
        <end position="88"/>
    </location>
</feature>
<keyword evidence="6" id="KW-0378">Hydrolase</keyword>
<evidence type="ECO:0000256" key="10">
    <source>
        <dbReference type="SAM" id="Phobius"/>
    </source>
</evidence>
<comment type="subcellular location">
    <subcellularLocation>
        <location evidence="2">Membrane</location>
        <topology evidence="2">Multi-pass membrane protein</topology>
    </subcellularLocation>
</comment>
<comment type="cofactor">
    <cofactor evidence="1">
        <name>Zn(2+)</name>
        <dbReference type="ChEBI" id="CHEBI:29105"/>
    </cofactor>
</comment>
<evidence type="ECO:0000256" key="8">
    <source>
        <dbReference type="ARBA" id="ARBA00022989"/>
    </source>
</evidence>
<dbReference type="GO" id="GO:0008233">
    <property type="term" value="F:peptidase activity"/>
    <property type="evidence" value="ECO:0007669"/>
    <property type="project" value="UniProtKB-KW"/>
</dbReference>
<proteinExistence type="inferred from homology"/>
<keyword evidence="9 10" id="KW-0472">Membrane</keyword>
<protein>
    <recommendedName>
        <fullName evidence="11">Peptidase M50 domain-containing protein</fullName>
    </recommendedName>
</protein>
<feature type="domain" description="Peptidase M50" evidence="11">
    <location>
        <begin position="39"/>
        <end position="217"/>
    </location>
</feature>
<feature type="transmembrane region" description="Helical" evidence="10">
    <location>
        <begin position="177"/>
        <end position="199"/>
    </location>
</feature>
<evidence type="ECO:0000256" key="4">
    <source>
        <dbReference type="ARBA" id="ARBA00022670"/>
    </source>
</evidence>
<accession>A0A1M3KY89</accession>
<dbReference type="Pfam" id="PF02163">
    <property type="entry name" value="Peptidase_M50"/>
    <property type="match status" value="1"/>
</dbReference>
<dbReference type="STRING" id="1895771.BGO89_10735"/>
<evidence type="ECO:0000256" key="9">
    <source>
        <dbReference type="ARBA" id="ARBA00023136"/>
    </source>
</evidence>
<dbReference type="AlphaFoldDB" id="A0A1M3KY89"/>
<gene>
    <name evidence="12" type="ORF">BGO89_10735</name>
</gene>
<dbReference type="GO" id="GO:0006508">
    <property type="term" value="P:proteolysis"/>
    <property type="evidence" value="ECO:0007669"/>
    <property type="project" value="UniProtKB-KW"/>
</dbReference>
<evidence type="ECO:0000256" key="2">
    <source>
        <dbReference type="ARBA" id="ARBA00004141"/>
    </source>
</evidence>
<evidence type="ECO:0000313" key="12">
    <source>
        <dbReference type="EMBL" id="OJX57357.1"/>
    </source>
</evidence>
<comment type="caution">
    <text evidence="12">The sequence shown here is derived from an EMBL/GenBank/DDBJ whole genome shotgun (WGS) entry which is preliminary data.</text>
</comment>
<reference evidence="12 13" key="1">
    <citation type="submission" date="2016-09" db="EMBL/GenBank/DDBJ databases">
        <title>Genome-resolved meta-omics ties microbial dynamics to process performance in biotechnology for thiocyanate degradation.</title>
        <authorList>
            <person name="Kantor R.S."/>
            <person name="Huddy R.J."/>
            <person name="Iyer R."/>
            <person name="Thomas B.C."/>
            <person name="Brown C.T."/>
            <person name="Anantharaman K."/>
            <person name="Tringe S."/>
            <person name="Hettich R.L."/>
            <person name="Harrison S.T."/>
            <person name="Banfield J.F."/>
        </authorList>
    </citation>
    <scope>NUCLEOTIDE SEQUENCE [LARGE SCALE GENOMIC DNA]</scope>
    <source>
        <strain evidence="12">59-99</strain>
    </source>
</reference>
<dbReference type="GO" id="GO:0016020">
    <property type="term" value="C:membrane"/>
    <property type="evidence" value="ECO:0007669"/>
    <property type="project" value="UniProtKB-SubCell"/>
</dbReference>
<feature type="transmembrane region" description="Helical" evidence="10">
    <location>
        <begin position="108"/>
        <end position="129"/>
    </location>
</feature>
<keyword evidence="5 10" id="KW-0812">Transmembrane</keyword>
<feature type="transmembrane region" description="Helical" evidence="10">
    <location>
        <begin position="271"/>
        <end position="292"/>
    </location>
</feature>
<evidence type="ECO:0000256" key="1">
    <source>
        <dbReference type="ARBA" id="ARBA00001947"/>
    </source>
</evidence>
<sequence length="333" mass="37407">MWLHALLFVLTFASTMLAGTAWIGQNWLEVTNITHGLTYAVLLMLFLSAHEFGHYIAARRHGVDVSLPYFIPMPLLWLLPFGTMGAVIRTRQAIPSRTVLFDIGVAGPLAGFVVCLAILAVGFATLPPIDYLYQIHPEYRMNGMLTTGMYFGDTIVFSAMRSVFAQGASFIPPMNEIYHYPFLCVGWFGLFVTALNMLPFGQLDGGHVLYALIGERQFRVARILWWCLFVAGMLSLLGVVQELLSEPSPEGFVIWLQHSILPALDAMKRTIPWMFTLGDGWLIWAILIRFVIRIPHPPVADDVPLSPTRKIVGWFAIAVLIVSFTPRMIYFVQ</sequence>
<keyword evidence="7" id="KW-0809">Transit peptide</keyword>
<feature type="transmembrane region" description="Helical" evidence="10">
    <location>
        <begin position="150"/>
        <end position="171"/>
    </location>
</feature>
<evidence type="ECO:0000256" key="3">
    <source>
        <dbReference type="ARBA" id="ARBA00007931"/>
    </source>
</evidence>
<dbReference type="Proteomes" id="UP000184233">
    <property type="component" value="Unassembled WGS sequence"/>
</dbReference>
<organism evidence="12 13">
    <name type="scientific">Candidatus Kapaibacterium thiocyanatum</name>
    <dbReference type="NCBI Taxonomy" id="1895771"/>
    <lineage>
        <taxon>Bacteria</taxon>
        <taxon>Pseudomonadati</taxon>
        <taxon>Candidatus Kapaibacteriota</taxon>
        <taxon>Candidatus Kapaibacteriia</taxon>
        <taxon>Candidatus Kapaibacteriales</taxon>
        <taxon>Candidatus Kapaibacteriaceae</taxon>
        <taxon>Candidatus Kapaibacterium</taxon>
    </lineage>
</organism>
<feature type="transmembrane region" description="Helical" evidence="10">
    <location>
        <begin position="312"/>
        <end position="332"/>
    </location>
</feature>